<accession>A0AAV2GUN4</accession>
<keyword evidence="2" id="KW-1185">Reference proteome</keyword>
<proteinExistence type="predicted"/>
<sequence>MVNEGGGEERILEKGKSWSIVEQETGIYRKRRALASLLSSSSSSSSFLLSFYTVGCSSDLSLLALIPTPLGLTSSILTRYYRVRDCRNARMWGSKLGPHGNCFLINSTLIPHDTIDMMDA</sequence>
<evidence type="ECO:0000313" key="2">
    <source>
        <dbReference type="Proteomes" id="UP001497516"/>
    </source>
</evidence>
<dbReference type="AlphaFoldDB" id="A0AAV2GUN4"/>
<gene>
    <name evidence="1" type="ORF">LTRI10_LOCUS53651</name>
</gene>
<organism evidence="1 2">
    <name type="scientific">Linum trigynum</name>
    <dbReference type="NCBI Taxonomy" id="586398"/>
    <lineage>
        <taxon>Eukaryota</taxon>
        <taxon>Viridiplantae</taxon>
        <taxon>Streptophyta</taxon>
        <taxon>Embryophyta</taxon>
        <taxon>Tracheophyta</taxon>
        <taxon>Spermatophyta</taxon>
        <taxon>Magnoliopsida</taxon>
        <taxon>eudicotyledons</taxon>
        <taxon>Gunneridae</taxon>
        <taxon>Pentapetalae</taxon>
        <taxon>rosids</taxon>
        <taxon>fabids</taxon>
        <taxon>Malpighiales</taxon>
        <taxon>Linaceae</taxon>
        <taxon>Linum</taxon>
    </lineage>
</organism>
<protein>
    <submittedName>
        <fullName evidence="1">Uncharacterized protein</fullName>
    </submittedName>
</protein>
<evidence type="ECO:0000313" key="1">
    <source>
        <dbReference type="EMBL" id="CAL1414495.1"/>
    </source>
</evidence>
<reference evidence="1 2" key="1">
    <citation type="submission" date="2024-04" db="EMBL/GenBank/DDBJ databases">
        <authorList>
            <person name="Fracassetti M."/>
        </authorList>
    </citation>
    <scope>NUCLEOTIDE SEQUENCE [LARGE SCALE GENOMIC DNA]</scope>
</reference>
<dbReference type="EMBL" id="OZ034822">
    <property type="protein sequence ID" value="CAL1414495.1"/>
    <property type="molecule type" value="Genomic_DNA"/>
</dbReference>
<dbReference type="Proteomes" id="UP001497516">
    <property type="component" value="Chromosome 9"/>
</dbReference>
<name>A0AAV2GUN4_9ROSI</name>